<evidence type="ECO:0000313" key="2">
    <source>
        <dbReference type="Proteomes" id="UP001648503"/>
    </source>
</evidence>
<dbReference type="EMBL" id="JAFCIX010000002">
    <property type="protein sequence ID" value="KAH6601630.1"/>
    <property type="molecule type" value="Genomic_DNA"/>
</dbReference>
<reference evidence="1 2" key="1">
    <citation type="submission" date="2021-02" db="EMBL/GenBank/DDBJ databases">
        <title>Variation within the Batrachochytrium salamandrivorans European outbreak.</title>
        <authorList>
            <person name="Kelly M."/>
            <person name="Pasmans F."/>
            <person name="Shea T.P."/>
            <person name="Munoz J.F."/>
            <person name="Carranza S."/>
            <person name="Cuomo C.A."/>
            <person name="Martel A."/>
        </authorList>
    </citation>
    <scope>NUCLEOTIDE SEQUENCE [LARGE SCALE GENOMIC DNA]</scope>
    <source>
        <strain evidence="1 2">AMFP18/2</strain>
    </source>
</reference>
<organism evidence="1 2">
    <name type="scientific">Batrachochytrium salamandrivorans</name>
    <dbReference type="NCBI Taxonomy" id="1357716"/>
    <lineage>
        <taxon>Eukaryota</taxon>
        <taxon>Fungi</taxon>
        <taxon>Fungi incertae sedis</taxon>
        <taxon>Chytridiomycota</taxon>
        <taxon>Chytridiomycota incertae sedis</taxon>
        <taxon>Chytridiomycetes</taxon>
        <taxon>Rhizophydiales</taxon>
        <taxon>Rhizophydiales incertae sedis</taxon>
        <taxon>Batrachochytrium</taxon>
    </lineage>
</organism>
<protein>
    <submittedName>
        <fullName evidence="1">Uncharacterized protein</fullName>
    </submittedName>
</protein>
<dbReference type="Proteomes" id="UP001648503">
    <property type="component" value="Unassembled WGS sequence"/>
</dbReference>
<sequence length="564" mass="61965">MSALAGDLRSAIFVGYASGKVYSAGLGNLGTIIPNGLFYDMQCPVISILAMTVPNKKPQTGSQANTIAIVGADSILVVDVDQTGLCARFLRMSLSSTVYSAIAIDSGLVFSFDNGCLACVSWAKLQTLENGGNLLLDKSGLDSGWFKLWNGMTSDVLRSSNCFLALNIDGRCAEIHWEQLSSIRVTPIEVQIKRLLCDLESLDNQRTKLVLHSQDISRRLTDLERPRVVLDFLRKSASLRTKETDKPVFECTLSPTINAGRACIQVTLGAVRSLRLDSGWMVVLSFQINSESASRNNVMLNTFTVSIPINSFQKDTPWSTIVALPVNLFPLCVTASLSYVDTRVDVGDEPLYISLLLHEQNIDIFAYALPSSALPTPFVSFDLPTEASRNGASPYRIEERVTEILDSVRNPCPKENQWSIESVTATDYNVEFGIQVPVDQDIHTFTQAMLLTMLSWLVAMNHVCHGASLFMADTWTANVILPPFNQVCRIHLACKFEETSTDDSSKDKDNECLPAVVDPRAGKVQIWLQCSTKETVEMAAHAAATAAREVLEAKDVVVMKTAFR</sequence>
<evidence type="ECO:0000313" key="1">
    <source>
        <dbReference type="EMBL" id="KAH6601630.1"/>
    </source>
</evidence>
<comment type="caution">
    <text evidence="1">The sequence shown here is derived from an EMBL/GenBank/DDBJ whole genome shotgun (WGS) entry which is preliminary data.</text>
</comment>
<gene>
    <name evidence="1" type="ORF">BASA50_001487</name>
</gene>
<accession>A0ABQ8FP06</accession>
<proteinExistence type="predicted"/>
<name>A0ABQ8FP06_9FUNG</name>
<keyword evidence="2" id="KW-1185">Reference proteome</keyword>